<keyword evidence="2" id="KW-0812">Transmembrane</keyword>
<name>A0AAE8MVF7_9PEZI</name>
<accession>A0AAE8MVF7</accession>
<keyword evidence="4" id="KW-1185">Reference proteome</keyword>
<feature type="region of interest" description="Disordered" evidence="1">
    <location>
        <begin position="1"/>
        <end position="179"/>
    </location>
</feature>
<feature type="compositionally biased region" description="Basic and acidic residues" evidence="1">
    <location>
        <begin position="107"/>
        <end position="118"/>
    </location>
</feature>
<feature type="transmembrane region" description="Helical" evidence="2">
    <location>
        <begin position="428"/>
        <end position="452"/>
    </location>
</feature>
<feature type="compositionally biased region" description="Polar residues" evidence="1">
    <location>
        <begin position="125"/>
        <end position="135"/>
    </location>
</feature>
<evidence type="ECO:0000256" key="2">
    <source>
        <dbReference type="SAM" id="Phobius"/>
    </source>
</evidence>
<dbReference type="Pfam" id="PF11915">
    <property type="entry name" value="DUF3433"/>
    <property type="match status" value="1"/>
</dbReference>
<proteinExistence type="predicted"/>
<feature type="transmembrane region" description="Helical" evidence="2">
    <location>
        <begin position="321"/>
        <end position="341"/>
    </location>
</feature>
<feature type="transmembrane region" description="Helical" evidence="2">
    <location>
        <begin position="723"/>
        <end position="749"/>
    </location>
</feature>
<dbReference type="PANTHER" id="PTHR37544">
    <property type="entry name" value="SPRAY-RELATED"/>
    <property type="match status" value="1"/>
</dbReference>
<feature type="compositionally biased region" description="Pro residues" evidence="1">
    <location>
        <begin position="25"/>
        <end position="41"/>
    </location>
</feature>
<feature type="transmembrane region" description="Helical" evidence="2">
    <location>
        <begin position="464"/>
        <end position="487"/>
    </location>
</feature>
<feature type="compositionally biased region" description="Polar residues" evidence="1">
    <location>
        <begin position="201"/>
        <end position="220"/>
    </location>
</feature>
<sequence>MDFEGFEFGYDSDSPNRNGASALRPQPPAAVPPQFWGPPTPSADSDRSGLSSSQSTVLPYHGMSPDHFYPNSPSPAPNSPSPRPADPVVLPWAHSPPQAVSPPAHYATERIPKPEQIRPPRATHQRTPSSRNRPPQSVRFDETQIAMTEAEAGGAEKPKMPSRELSQSSTGKLTPGVDDTPFIQYALDALTREDGVPLSESLPSTHSSPRSPAIHTSQATRPPPAAQQLQNPAAAMPYTPPNRRSFGPEAPPIASEELNPIPAAAAAPAPAHDTRLQPSLFSPTKRVVVPYGDAQRSRGAAPGDQYGALHYTPTILRLPSFVALATLCVLTIAVLIFSAIYSKQKNGLLVYPGTLNSGHYFLFRILPQGLGAVLFFYSQAIIATTLRVLPFERMSRDNATERHGATFLDLYPRSFLWPRLVGPAPVKICIAATWLMNFSLPLLSALFGIVYVKGEWRWATVQAIAWTLVALHLVYLAAVGLLGWFWFRRDTGMQWDIRSIADIVPMLHHSNARPSYKATESIATRRELKERLQDRMTDRLGFWEFQTSNAEPKGVQVGRYWWGVRTAGEPAVVGVKPERDSTSTDLEAMTAESRHRYLPWCLGSTQLMCFVLTGAGVLIALIAVSVHPKTKLAGGFSPEVEVRPDGNAFSPANFLYSFIPSLLGQILFLLFQSVELSYRQLKPWGELSNPEGALAGDSILLDYAACQPFQTIYKAVGRRHYRLAFVSLASTLAVLLPVLGGGLFMALTVSGTPEVRMFPSMAAYGIVLALLGLLVCALGVMVPKRDKYRLPHGVGCIAEIFSFVSNDEIAEADPAFRFPRTREDMVTRLGVGKGGVGETRWCLGVAPGREEVVGVRRAVRYTARGFTGGRRGGG</sequence>
<dbReference type="AlphaFoldDB" id="A0AAE8MVF7"/>
<feature type="region of interest" description="Disordered" evidence="1">
    <location>
        <begin position="194"/>
        <end position="255"/>
    </location>
</feature>
<feature type="transmembrane region" description="Helical" evidence="2">
    <location>
        <begin position="361"/>
        <end position="386"/>
    </location>
</feature>
<keyword evidence="2" id="KW-0472">Membrane</keyword>
<protein>
    <recommendedName>
        <fullName evidence="5">Phosphoribosylaminoimidazole-succinocarboxamide synthase</fullName>
    </recommendedName>
</protein>
<dbReference type="EMBL" id="ONZQ02000003">
    <property type="protein sequence ID" value="SPN99800.1"/>
    <property type="molecule type" value="Genomic_DNA"/>
</dbReference>
<organism evidence="3 4">
    <name type="scientific">Cephalotrichum gorgonifer</name>
    <dbReference type="NCBI Taxonomy" id="2041049"/>
    <lineage>
        <taxon>Eukaryota</taxon>
        <taxon>Fungi</taxon>
        <taxon>Dikarya</taxon>
        <taxon>Ascomycota</taxon>
        <taxon>Pezizomycotina</taxon>
        <taxon>Sordariomycetes</taxon>
        <taxon>Hypocreomycetidae</taxon>
        <taxon>Microascales</taxon>
        <taxon>Microascaceae</taxon>
        <taxon>Cephalotrichum</taxon>
    </lineage>
</organism>
<feature type="compositionally biased region" description="Low complexity" evidence="1">
    <location>
        <begin position="226"/>
        <end position="237"/>
    </location>
</feature>
<comment type="caution">
    <text evidence="3">The sequence shown here is derived from an EMBL/GenBank/DDBJ whole genome shotgun (WGS) entry which is preliminary data.</text>
</comment>
<keyword evidence="2" id="KW-1133">Transmembrane helix</keyword>
<evidence type="ECO:0000313" key="4">
    <source>
        <dbReference type="Proteomes" id="UP001187682"/>
    </source>
</evidence>
<feature type="transmembrane region" description="Helical" evidence="2">
    <location>
        <begin position="597"/>
        <end position="624"/>
    </location>
</feature>
<evidence type="ECO:0000313" key="3">
    <source>
        <dbReference type="EMBL" id="SPN99800.1"/>
    </source>
</evidence>
<evidence type="ECO:0000256" key="1">
    <source>
        <dbReference type="SAM" id="MobiDB-lite"/>
    </source>
</evidence>
<dbReference type="InterPro" id="IPR021840">
    <property type="entry name" value="DUF3433"/>
</dbReference>
<feature type="transmembrane region" description="Helical" evidence="2">
    <location>
        <begin position="761"/>
        <end position="782"/>
    </location>
</feature>
<dbReference type="Proteomes" id="UP001187682">
    <property type="component" value="Unassembled WGS sequence"/>
</dbReference>
<reference evidence="3" key="1">
    <citation type="submission" date="2018-03" db="EMBL/GenBank/DDBJ databases">
        <authorList>
            <person name="Guldener U."/>
        </authorList>
    </citation>
    <scope>NUCLEOTIDE SEQUENCE</scope>
</reference>
<evidence type="ECO:0008006" key="5">
    <source>
        <dbReference type="Google" id="ProtNLM"/>
    </source>
</evidence>
<gene>
    <name evidence="3" type="ORF">DNG_02652</name>
</gene>
<feature type="compositionally biased region" description="Pro residues" evidence="1">
    <location>
        <begin position="72"/>
        <end position="85"/>
    </location>
</feature>
<dbReference type="PANTHER" id="PTHR37544:SF1">
    <property type="entry name" value="PHOSPHORIBOSYLAMINOIMIDAZOLE-SUCCINOCARBOXAMIDE SYNTHASE"/>
    <property type="match status" value="1"/>
</dbReference>